<keyword evidence="1" id="KW-0175">Coiled coil</keyword>
<feature type="coiled-coil region" evidence="1">
    <location>
        <begin position="70"/>
        <end position="104"/>
    </location>
</feature>
<name>A0A3P7IJD3_STRVU</name>
<dbReference type="Proteomes" id="UP000270094">
    <property type="component" value="Unassembled WGS sequence"/>
</dbReference>
<reference evidence="3 4" key="1">
    <citation type="submission" date="2018-11" db="EMBL/GenBank/DDBJ databases">
        <authorList>
            <consortium name="Pathogen Informatics"/>
        </authorList>
    </citation>
    <scope>NUCLEOTIDE SEQUENCE [LARGE SCALE GENOMIC DNA]</scope>
</reference>
<proteinExistence type="predicted"/>
<evidence type="ECO:0000256" key="2">
    <source>
        <dbReference type="SAM" id="MobiDB-lite"/>
    </source>
</evidence>
<gene>
    <name evidence="3" type="ORF">SVUK_LOCUS672</name>
</gene>
<dbReference type="EMBL" id="UYYB01001180">
    <property type="protein sequence ID" value="VDM65674.1"/>
    <property type="molecule type" value="Genomic_DNA"/>
</dbReference>
<protein>
    <submittedName>
        <fullName evidence="3">Uncharacterized protein</fullName>
    </submittedName>
</protein>
<feature type="region of interest" description="Disordered" evidence="2">
    <location>
        <begin position="177"/>
        <end position="199"/>
    </location>
</feature>
<evidence type="ECO:0000256" key="1">
    <source>
        <dbReference type="SAM" id="Coils"/>
    </source>
</evidence>
<keyword evidence="4" id="KW-1185">Reference proteome</keyword>
<dbReference type="AlphaFoldDB" id="A0A3P7IJD3"/>
<dbReference type="OrthoDB" id="49058at2759"/>
<sequence>MRESDAAKTRLRIDKDNLITALEKTKKDLIKANHVISKYLKADMRNLSERSLDEKKNEMAADLKMKESLIDEMTASIAGYQRRIDELTKENAELRSTLQTMEVERARNARVIEMYRNQQRAVAFRSVEASPPIFGLTSAPSILGTATGPLSTFAPSTPTNFRNVLGKTLQSSTALLTPSMRNTPPALNTRSHFTNSKEK</sequence>
<evidence type="ECO:0000313" key="4">
    <source>
        <dbReference type="Proteomes" id="UP000270094"/>
    </source>
</evidence>
<evidence type="ECO:0000313" key="3">
    <source>
        <dbReference type="EMBL" id="VDM65674.1"/>
    </source>
</evidence>
<organism evidence="3 4">
    <name type="scientific">Strongylus vulgaris</name>
    <name type="common">Blood worm</name>
    <dbReference type="NCBI Taxonomy" id="40348"/>
    <lineage>
        <taxon>Eukaryota</taxon>
        <taxon>Metazoa</taxon>
        <taxon>Ecdysozoa</taxon>
        <taxon>Nematoda</taxon>
        <taxon>Chromadorea</taxon>
        <taxon>Rhabditida</taxon>
        <taxon>Rhabditina</taxon>
        <taxon>Rhabditomorpha</taxon>
        <taxon>Strongyloidea</taxon>
        <taxon>Strongylidae</taxon>
        <taxon>Strongylus</taxon>
    </lineage>
</organism>
<accession>A0A3P7IJD3</accession>